<comment type="similarity">
    <text evidence="1">Belongs to the glycosyltransferase 2 family. WaaE/KdtX subfamily.</text>
</comment>
<dbReference type="PANTHER" id="PTHR43630:SF2">
    <property type="entry name" value="GLYCOSYLTRANSFERASE"/>
    <property type="match status" value="1"/>
</dbReference>
<evidence type="ECO:0000313" key="4">
    <source>
        <dbReference type="Proteomes" id="UP000326837"/>
    </source>
</evidence>
<dbReference type="Gene3D" id="3.90.550.10">
    <property type="entry name" value="Spore Coat Polysaccharide Biosynthesis Protein SpsA, Chain A"/>
    <property type="match status" value="1"/>
</dbReference>
<evidence type="ECO:0000259" key="2">
    <source>
        <dbReference type="Pfam" id="PF00535"/>
    </source>
</evidence>
<name>A0A5K7X971_9BACT</name>
<gene>
    <name evidence="3" type="ORF">PLANPX_0565</name>
</gene>
<dbReference type="EMBL" id="AP021861">
    <property type="protein sequence ID" value="BBO30953.1"/>
    <property type="molecule type" value="Genomic_DNA"/>
</dbReference>
<dbReference type="CDD" id="cd02511">
    <property type="entry name" value="Beta4Glucosyltransferase"/>
    <property type="match status" value="1"/>
</dbReference>
<keyword evidence="4" id="KW-1185">Reference proteome</keyword>
<reference evidence="4" key="1">
    <citation type="submission" date="2019-10" db="EMBL/GenBank/DDBJ databases">
        <title>Lacipirellula parvula gen. nov., sp. nov., representing a lineage of planctomycetes widespread in freshwater anoxic habitats, and description of the family Lacipirellulaceae.</title>
        <authorList>
            <person name="Dedysh S.N."/>
            <person name="Kulichevskaya I.S."/>
            <person name="Beletsky A.V."/>
            <person name="Rakitin A.L."/>
            <person name="Mardanov A.V."/>
            <person name="Ivanova A.A."/>
            <person name="Saltykova V.X."/>
            <person name="Rijpstra W.I.C."/>
            <person name="Sinninghe Damste J.S."/>
            <person name="Ravin N.V."/>
        </authorList>
    </citation>
    <scope>NUCLEOTIDE SEQUENCE [LARGE SCALE GENOMIC DNA]</scope>
    <source>
        <strain evidence="4">PX69</strain>
    </source>
</reference>
<dbReference type="InterPro" id="IPR029044">
    <property type="entry name" value="Nucleotide-diphossugar_trans"/>
</dbReference>
<sequence>MPAKLTVLLTCKDERSNIGPCLDSVAGLADEILVADSGSTDGTLEYARSRPDCRVIEREYITAGDFKNWAIPQASCEWVLIIDADERVSPALAAEIRKAIDSNPDCDGYWLGRANHLMGHRVHYTDWARDQLVRLFRRDQGRYEGPSDHGNVKVRSERCGSLTALLDHYTLWSWATYLHKFDRYTRVQAEQWYARGRRPSYARMLFSPPLRFFRDYILHRGCLDGMVGLQISWMSAFYTFMKQARLWELHHGLQQKDVEPEAIAKAERRAA</sequence>
<dbReference type="Pfam" id="PF00535">
    <property type="entry name" value="Glycos_transf_2"/>
    <property type="match status" value="1"/>
</dbReference>
<dbReference type="InterPro" id="IPR001173">
    <property type="entry name" value="Glyco_trans_2-like"/>
</dbReference>
<feature type="domain" description="Glycosyltransferase 2-like" evidence="2">
    <location>
        <begin position="6"/>
        <end position="125"/>
    </location>
</feature>
<evidence type="ECO:0000313" key="3">
    <source>
        <dbReference type="EMBL" id="BBO30953.1"/>
    </source>
</evidence>
<dbReference type="AlphaFoldDB" id="A0A5K7X971"/>
<proteinExistence type="inferred from homology"/>
<organism evidence="3 4">
    <name type="scientific">Lacipirellula parvula</name>
    <dbReference type="NCBI Taxonomy" id="2650471"/>
    <lineage>
        <taxon>Bacteria</taxon>
        <taxon>Pseudomonadati</taxon>
        <taxon>Planctomycetota</taxon>
        <taxon>Planctomycetia</taxon>
        <taxon>Pirellulales</taxon>
        <taxon>Lacipirellulaceae</taxon>
        <taxon>Lacipirellula</taxon>
    </lineage>
</organism>
<evidence type="ECO:0000256" key="1">
    <source>
        <dbReference type="ARBA" id="ARBA00038494"/>
    </source>
</evidence>
<dbReference type="RefSeq" id="WP_152097189.1">
    <property type="nucleotide sequence ID" value="NZ_AP021861.1"/>
</dbReference>
<protein>
    <recommendedName>
        <fullName evidence="2">Glycosyltransferase 2-like domain-containing protein</fullName>
    </recommendedName>
</protein>
<dbReference type="Proteomes" id="UP000326837">
    <property type="component" value="Chromosome"/>
</dbReference>
<dbReference type="KEGG" id="lpav:PLANPX_0565"/>
<accession>A0A5K7X971</accession>
<dbReference type="SUPFAM" id="SSF53448">
    <property type="entry name" value="Nucleotide-diphospho-sugar transferases"/>
    <property type="match status" value="1"/>
</dbReference>
<dbReference type="PANTHER" id="PTHR43630">
    <property type="entry name" value="POLY-BETA-1,6-N-ACETYL-D-GLUCOSAMINE SYNTHASE"/>
    <property type="match status" value="1"/>
</dbReference>